<accession>A0ABR6REF5</accession>
<dbReference type="Proteomes" id="UP000562492">
    <property type="component" value="Unassembled WGS sequence"/>
</dbReference>
<evidence type="ECO:0000313" key="3">
    <source>
        <dbReference type="Proteomes" id="UP000562492"/>
    </source>
</evidence>
<evidence type="ECO:0000259" key="1">
    <source>
        <dbReference type="PROSITE" id="PS50965"/>
    </source>
</evidence>
<name>A0ABR6REF5_9BURK</name>
<dbReference type="EMBL" id="JACHKZ010000007">
    <property type="protein sequence ID" value="MBB6577516.1"/>
    <property type="molecule type" value="Genomic_DNA"/>
</dbReference>
<sequence length="355" mass="40404">MLIKSVDDQSKRTELLESLQQSPLLDEEQKRWLEKELRILRAGRSGERNAAHYLDRYYKDSPNLAVIHDLRLEMDGDVAQIDHLVISRGFMFYLLETKSFSGNLRINEHGEFEVSYGSKRYGIPSPLEQSKRHEKVLSKWLERLDITGRLGSKPQFFHVVLIDPKGTISRPDAAKFDAGHVIKADQFDTWRLQHVEKRISIGQTLTAMANLRSGNTVRDWAEKLARQHRPADPLKLPAFMTPKTSASAAPLSYGPVCMVCQTAVSSAVFNFCRENAKRFGENIYCIEHQGAFPKLKASVRPVPSEGRDARPELPRKRLICADCGVAISRSEGVFCWNNEIRFGGVQYCRTHQSNY</sequence>
<gene>
    <name evidence="2" type="ORF">HNP33_001572</name>
</gene>
<dbReference type="Pfam" id="PF08378">
    <property type="entry name" value="NERD"/>
    <property type="match status" value="1"/>
</dbReference>
<dbReference type="InterPro" id="IPR011528">
    <property type="entry name" value="NERD"/>
</dbReference>
<evidence type="ECO:0000313" key="2">
    <source>
        <dbReference type="EMBL" id="MBB6577516.1"/>
    </source>
</evidence>
<keyword evidence="3" id="KW-1185">Reference proteome</keyword>
<feature type="domain" description="NERD" evidence="1">
    <location>
        <begin position="42"/>
        <end position="160"/>
    </location>
</feature>
<proteinExistence type="predicted"/>
<reference evidence="2 3" key="1">
    <citation type="submission" date="2020-08" db="EMBL/GenBank/DDBJ databases">
        <title>Functional genomics of gut bacteria from endangered species of beetles.</title>
        <authorList>
            <person name="Carlos-Shanley C."/>
        </authorList>
    </citation>
    <scope>NUCLEOTIDE SEQUENCE [LARGE SCALE GENOMIC DNA]</scope>
    <source>
        <strain evidence="2 3">S00124</strain>
    </source>
</reference>
<dbReference type="PROSITE" id="PS50965">
    <property type="entry name" value="NERD"/>
    <property type="match status" value="1"/>
</dbReference>
<protein>
    <recommendedName>
        <fullName evidence="1">NERD domain-containing protein</fullName>
    </recommendedName>
</protein>
<comment type="caution">
    <text evidence="2">The sequence shown here is derived from an EMBL/GenBank/DDBJ whole genome shotgun (WGS) entry which is preliminary data.</text>
</comment>
<organism evidence="2 3">
    <name type="scientific">Comamonas odontotermitis</name>
    <dbReference type="NCBI Taxonomy" id="379895"/>
    <lineage>
        <taxon>Bacteria</taxon>
        <taxon>Pseudomonadati</taxon>
        <taxon>Pseudomonadota</taxon>
        <taxon>Betaproteobacteria</taxon>
        <taxon>Burkholderiales</taxon>
        <taxon>Comamonadaceae</taxon>
        <taxon>Comamonas</taxon>
    </lineage>
</organism>
<dbReference type="RefSeq" id="WP_233464434.1">
    <property type="nucleotide sequence ID" value="NZ_JACHKZ010000007.1"/>
</dbReference>